<dbReference type="SUPFAM" id="SSF56349">
    <property type="entry name" value="DNA breaking-rejoining enzymes"/>
    <property type="match status" value="1"/>
</dbReference>
<name>A0A158DWB8_9BURK</name>
<dbReference type="GO" id="GO:0006310">
    <property type="term" value="P:DNA recombination"/>
    <property type="evidence" value="ECO:0007669"/>
    <property type="project" value="UniProtKB-KW"/>
</dbReference>
<dbReference type="InterPro" id="IPR013762">
    <property type="entry name" value="Integrase-like_cat_sf"/>
</dbReference>
<dbReference type="GO" id="GO:0003677">
    <property type="term" value="F:DNA binding"/>
    <property type="evidence" value="ECO:0007669"/>
    <property type="project" value="InterPro"/>
</dbReference>
<dbReference type="GO" id="GO:0015074">
    <property type="term" value="P:DNA integration"/>
    <property type="evidence" value="ECO:0007669"/>
    <property type="project" value="UniProtKB-KW"/>
</dbReference>
<keyword evidence="5" id="KW-1185">Reference proteome</keyword>
<dbReference type="PANTHER" id="PTHR30349:SF64">
    <property type="entry name" value="PROPHAGE INTEGRASE INTD-RELATED"/>
    <property type="match status" value="1"/>
</dbReference>
<keyword evidence="2" id="KW-0233">DNA recombination</keyword>
<dbReference type="PROSITE" id="PS51898">
    <property type="entry name" value="TYR_RECOMBINASE"/>
    <property type="match status" value="1"/>
</dbReference>
<keyword evidence="1" id="KW-0229">DNA integration</keyword>
<dbReference type="InterPro" id="IPR002104">
    <property type="entry name" value="Integrase_catalytic"/>
</dbReference>
<organism evidence="4 5">
    <name type="scientific">Caballeronia glebae</name>
    <dbReference type="NCBI Taxonomy" id="1777143"/>
    <lineage>
        <taxon>Bacteria</taxon>
        <taxon>Pseudomonadati</taxon>
        <taxon>Pseudomonadota</taxon>
        <taxon>Betaproteobacteria</taxon>
        <taxon>Burkholderiales</taxon>
        <taxon>Burkholderiaceae</taxon>
        <taxon>Caballeronia</taxon>
    </lineage>
</organism>
<dbReference type="RefSeq" id="WP_086974074.1">
    <property type="nucleotide sequence ID" value="NZ_FCOJ02000145.1"/>
</dbReference>
<proteinExistence type="predicted"/>
<accession>A0A158DWB8</accession>
<sequence>MSARISLQQRIDDYFVERRSLGFELRSRDTLLASFARYAADRHHRGPLTADLMTDWARQDRWHRDTPATWAARLAIVRHFARYLKQFESDTEIPEEPIFGPERGRVAPHIFHEDEIVALLAAARRLQPKGSLRPVTYETLFGLMASTGLRVSEAIHLRDADVDLKDGMLIIRQTKFAKSRQLPIHPTTVAALKRYRRQRMQQVATSPDMPFLISSRGRRLGQPLGERQAHRVFNSLRDSLGWVNRGAHTAPRLHDLRHTFAVRRMMLWHAEGTDIDQMMLALSTYMGHAEIFYTYWYLTAVPELMALAGGKFERFADLTGDGNV</sequence>
<gene>
    <name evidence="4" type="ORF">AWB82_07234</name>
</gene>
<reference evidence="4" key="1">
    <citation type="submission" date="2016-01" db="EMBL/GenBank/DDBJ databases">
        <authorList>
            <person name="Peeters C."/>
        </authorList>
    </citation>
    <scope>NUCLEOTIDE SEQUENCE [LARGE SCALE GENOMIC DNA]</scope>
    <source>
        <strain evidence="4">LMG 29325</strain>
    </source>
</reference>
<dbReference type="InterPro" id="IPR050090">
    <property type="entry name" value="Tyrosine_recombinase_XerCD"/>
</dbReference>
<feature type="domain" description="Tyr recombinase" evidence="3">
    <location>
        <begin position="106"/>
        <end position="309"/>
    </location>
</feature>
<dbReference type="EMBL" id="FCOJ02000145">
    <property type="protein sequence ID" value="SAK98710.1"/>
    <property type="molecule type" value="Genomic_DNA"/>
</dbReference>
<dbReference type="AlphaFoldDB" id="A0A158DWB8"/>
<comment type="caution">
    <text evidence="4">The sequence shown here is derived from an EMBL/GenBank/DDBJ whole genome shotgun (WGS) entry which is preliminary data.</text>
</comment>
<evidence type="ECO:0000313" key="5">
    <source>
        <dbReference type="Proteomes" id="UP000054596"/>
    </source>
</evidence>
<dbReference type="Gene3D" id="1.10.443.10">
    <property type="entry name" value="Intergrase catalytic core"/>
    <property type="match status" value="1"/>
</dbReference>
<evidence type="ECO:0000256" key="2">
    <source>
        <dbReference type="ARBA" id="ARBA00023172"/>
    </source>
</evidence>
<dbReference type="Proteomes" id="UP000054596">
    <property type="component" value="Unassembled WGS sequence"/>
</dbReference>
<dbReference type="STRING" id="1777143.AWB82_07234"/>
<protein>
    <submittedName>
        <fullName evidence="4">Integrase family protein</fullName>
    </submittedName>
</protein>
<dbReference type="InterPro" id="IPR011010">
    <property type="entry name" value="DNA_brk_join_enz"/>
</dbReference>
<dbReference type="Pfam" id="PF00589">
    <property type="entry name" value="Phage_integrase"/>
    <property type="match status" value="1"/>
</dbReference>
<evidence type="ECO:0000313" key="4">
    <source>
        <dbReference type="EMBL" id="SAK98710.1"/>
    </source>
</evidence>
<evidence type="ECO:0000256" key="1">
    <source>
        <dbReference type="ARBA" id="ARBA00022908"/>
    </source>
</evidence>
<dbReference type="OrthoDB" id="662444at2"/>
<dbReference type="PANTHER" id="PTHR30349">
    <property type="entry name" value="PHAGE INTEGRASE-RELATED"/>
    <property type="match status" value="1"/>
</dbReference>
<evidence type="ECO:0000259" key="3">
    <source>
        <dbReference type="PROSITE" id="PS51898"/>
    </source>
</evidence>